<feature type="active site" description="Proton acceptor" evidence="7">
    <location>
        <position position="241"/>
    </location>
</feature>
<keyword evidence="10" id="KW-1185">Reference proteome</keyword>
<dbReference type="InterPro" id="IPR001451">
    <property type="entry name" value="Hexapep"/>
</dbReference>
<dbReference type="GO" id="GO:0016020">
    <property type="term" value="C:membrane"/>
    <property type="evidence" value="ECO:0007669"/>
    <property type="project" value="GOC"/>
</dbReference>
<dbReference type="Pfam" id="PF00132">
    <property type="entry name" value="Hexapep"/>
    <property type="match status" value="3"/>
</dbReference>
<dbReference type="Gene3D" id="3.40.1390.10">
    <property type="entry name" value="MurE/MurF, N-terminal domain"/>
    <property type="match status" value="1"/>
</dbReference>
<evidence type="ECO:0000256" key="2">
    <source>
        <dbReference type="ARBA" id="ARBA00022556"/>
    </source>
</evidence>
<dbReference type="AlphaFoldDB" id="A0A2S7WVP9"/>
<keyword evidence="1 7" id="KW-0444">Lipid biosynthesis</keyword>
<dbReference type="InterPro" id="IPR020573">
    <property type="entry name" value="UDP_GlcNAc_AcTrfase_non-rep"/>
</dbReference>
<dbReference type="InterPro" id="IPR018357">
    <property type="entry name" value="Hexapep_transf_CS"/>
</dbReference>
<keyword evidence="2 7" id="KW-0441">Lipid A biosynthesis</keyword>
<sequence>MKFTAQQIADILEGEVIGNPNEEVSRLSKIEEGEKGSLTFLSNPKYHPYLYTTNASIAIVNKGFELEKEISTTLIKVENAYKAFSKILEFYNEVKNNKLGREAPNFIADSAKIGKNEYLGAFTYIGENVSIGDNVKIYPNCYIGDNSVIGDNSILFAGVKIYSETQIGKHCKIHSGCIIGSDGFGFAPNENGQYSTIPQIGNVIIEDYVDIGASSTIDRATLGSTIIRQGVKLDNQIQIAHNVEIGKNTVIAAQTGIAGSTKIGENCMIGGQVGFAGHLVIGNNVKIQGQSGISKNLKDGEKVQGSPAMNYSDYSKSYVYFRNLPKIAASIEKMEKELNAQNPQI</sequence>
<dbReference type="GO" id="GO:0016410">
    <property type="term" value="F:N-acyltransferase activity"/>
    <property type="evidence" value="ECO:0007669"/>
    <property type="project" value="InterPro"/>
</dbReference>
<protein>
    <recommendedName>
        <fullName evidence="7">UDP-3-O-acylglucosamine N-acyltransferase</fullName>
        <ecNumber evidence="7">2.3.1.191</ecNumber>
    </recommendedName>
</protein>
<proteinExistence type="inferred from homology"/>
<dbReference type="EMBL" id="MSCM01000001">
    <property type="protein sequence ID" value="PQJ81665.1"/>
    <property type="molecule type" value="Genomic_DNA"/>
</dbReference>
<gene>
    <name evidence="7" type="primary">lpxD</name>
    <name evidence="9" type="ORF">BTO16_03365</name>
</gene>
<dbReference type="Proteomes" id="UP000239068">
    <property type="component" value="Unassembled WGS sequence"/>
</dbReference>
<evidence type="ECO:0000256" key="5">
    <source>
        <dbReference type="ARBA" id="ARBA00023098"/>
    </source>
</evidence>
<comment type="similarity">
    <text evidence="7">Belongs to the transferase hexapeptide repeat family. LpxD subfamily.</text>
</comment>
<organism evidence="9 10">
    <name type="scientific">Polaribacter glomeratus</name>
    <dbReference type="NCBI Taxonomy" id="102"/>
    <lineage>
        <taxon>Bacteria</taxon>
        <taxon>Pseudomonadati</taxon>
        <taxon>Bacteroidota</taxon>
        <taxon>Flavobacteriia</taxon>
        <taxon>Flavobacteriales</taxon>
        <taxon>Flavobacteriaceae</taxon>
    </lineage>
</organism>
<comment type="subunit">
    <text evidence="7">Homotrimer.</text>
</comment>
<dbReference type="GO" id="GO:0009245">
    <property type="term" value="P:lipid A biosynthetic process"/>
    <property type="evidence" value="ECO:0007669"/>
    <property type="project" value="UniProtKB-UniRule"/>
</dbReference>
<evidence type="ECO:0000256" key="3">
    <source>
        <dbReference type="ARBA" id="ARBA00022679"/>
    </source>
</evidence>
<comment type="pathway">
    <text evidence="7">Bacterial outer membrane biogenesis; LPS lipid A biosynthesis.</text>
</comment>
<evidence type="ECO:0000256" key="6">
    <source>
        <dbReference type="ARBA" id="ARBA00023315"/>
    </source>
</evidence>
<accession>A0A2S7WVP9</accession>
<comment type="caution">
    <text evidence="9">The sequence shown here is derived from an EMBL/GenBank/DDBJ whole genome shotgun (WGS) entry which is preliminary data.</text>
</comment>
<dbReference type="CDD" id="cd03352">
    <property type="entry name" value="LbH_LpxD"/>
    <property type="match status" value="1"/>
</dbReference>
<evidence type="ECO:0000313" key="9">
    <source>
        <dbReference type="EMBL" id="PQJ81665.1"/>
    </source>
</evidence>
<dbReference type="Gene3D" id="2.160.10.10">
    <property type="entry name" value="Hexapeptide repeat proteins"/>
    <property type="match status" value="1"/>
</dbReference>
<dbReference type="PROSITE" id="PS00101">
    <property type="entry name" value="HEXAPEP_TRANSFERASES"/>
    <property type="match status" value="1"/>
</dbReference>
<keyword evidence="3 7" id="KW-0808">Transferase</keyword>
<dbReference type="NCBIfam" id="TIGR01853">
    <property type="entry name" value="lipid_A_lpxD"/>
    <property type="match status" value="1"/>
</dbReference>
<dbReference type="GO" id="GO:0103118">
    <property type="term" value="F:UDP-3-O-[(3R)-3-hydroxyacyl]-glucosamine N-acyltransferase activity"/>
    <property type="evidence" value="ECO:0007669"/>
    <property type="project" value="UniProtKB-EC"/>
</dbReference>
<dbReference type="UniPathway" id="UPA00973"/>
<evidence type="ECO:0000256" key="4">
    <source>
        <dbReference type="ARBA" id="ARBA00022737"/>
    </source>
</evidence>
<feature type="domain" description="UDP-3-O-[3-hydroxymyristoyl] glucosamine N-acyltransferase non-repeat region" evidence="8">
    <location>
        <begin position="23"/>
        <end position="89"/>
    </location>
</feature>
<dbReference type="RefSeq" id="WP_105020237.1">
    <property type="nucleotide sequence ID" value="NZ_MSCM01000001.1"/>
</dbReference>
<keyword evidence="5 7" id="KW-0443">Lipid metabolism</keyword>
<evidence type="ECO:0000313" key="10">
    <source>
        <dbReference type="Proteomes" id="UP000239068"/>
    </source>
</evidence>
<comment type="function">
    <text evidence="7">Catalyzes the N-acylation of UDP-3-O-acylglucosamine using 3-hydroxyacyl-ACP as the acyl donor. Is involved in the biosynthesis of lipid A, a phosphorylated glycolipid that anchors the lipopolysaccharide to the outer membrane of the cell.</text>
</comment>
<keyword evidence="4 7" id="KW-0677">Repeat</keyword>
<dbReference type="SUPFAM" id="SSF51161">
    <property type="entry name" value="Trimeric LpxA-like enzymes"/>
    <property type="match status" value="1"/>
</dbReference>
<evidence type="ECO:0000259" key="8">
    <source>
        <dbReference type="Pfam" id="PF04613"/>
    </source>
</evidence>
<dbReference type="HAMAP" id="MF_00523">
    <property type="entry name" value="LpxD"/>
    <property type="match status" value="1"/>
</dbReference>
<dbReference type="EC" id="2.3.1.191" evidence="7"/>
<reference evidence="9 10" key="1">
    <citation type="submission" date="2016-12" db="EMBL/GenBank/DDBJ databases">
        <title>Trade-off between light-utilization and light-protection in marine flavobacteria.</title>
        <authorList>
            <person name="Kumagai Y."/>
            <person name="Yoshizawa S."/>
            <person name="Kogure K."/>
            <person name="Iwasaki W."/>
        </authorList>
    </citation>
    <scope>NUCLEOTIDE SEQUENCE [LARGE SCALE GENOMIC DNA]</scope>
    <source>
        <strain evidence="9 10">ATCC 43844</strain>
    </source>
</reference>
<dbReference type="InterPro" id="IPR011004">
    <property type="entry name" value="Trimer_LpxA-like_sf"/>
</dbReference>
<evidence type="ECO:0000256" key="1">
    <source>
        <dbReference type="ARBA" id="ARBA00022516"/>
    </source>
</evidence>
<dbReference type="OrthoDB" id="9784739at2"/>
<evidence type="ECO:0000256" key="7">
    <source>
        <dbReference type="HAMAP-Rule" id="MF_00523"/>
    </source>
</evidence>
<dbReference type="InterPro" id="IPR007691">
    <property type="entry name" value="LpxD"/>
</dbReference>
<dbReference type="NCBIfam" id="NF002060">
    <property type="entry name" value="PRK00892.1"/>
    <property type="match status" value="1"/>
</dbReference>
<dbReference type="PANTHER" id="PTHR43378:SF2">
    <property type="entry name" value="UDP-3-O-ACYLGLUCOSAMINE N-ACYLTRANSFERASE 1, MITOCHONDRIAL-RELATED"/>
    <property type="match status" value="1"/>
</dbReference>
<name>A0A2S7WVP9_9FLAO</name>
<dbReference type="PANTHER" id="PTHR43378">
    <property type="entry name" value="UDP-3-O-ACYLGLUCOSAMINE N-ACYLTRANSFERASE"/>
    <property type="match status" value="1"/>
</dbReference>
<keyword evidence="6 7" id="KW-0012">Acyltransferase</keyword>
<dbReference type="Pfam" id="PF04613">
    <property type="entry name" value="LpxD"/>
    <property type="match status" value="1"/>
</dbReference>
<comment type="catalytic activity">
    <reaction evidence="7">
        <text>a UDP-3-O-[(3R)-3-hydroxyacyl]-alpha-D-glucosamine + a (3R)-hydroxyacyl-[ACP] = a UDP-2-N,3-O-bis[(3R)-3-hydroxyacyl]-alpha-D-glucosamine + holo-[ACP] + H(+)</text>
        <dbReference type="Rhea" id="RHEA:53836"/>
        <dbReference type="Rhea" id="RHEA-COMP:9685"/>
        <dbReference type="Rhea" id="RHEA-COMP:9945"/>
        <dbReference type="ChEBI" id="CHEBI:15378"/>
        <dbReference type="ChEBI" id="CHEBI:64479"/>
        <dbReference type="ChEBI" id="CHEBI:78827"/>
        <dbReference type="ChEBI" id="CHEBI:137740"/>
        <dbReference type="ChEBI" id="CHEBI:137748"/>
        <dbReference type="EC" id="2.3.1.191"/>
    </reaction>
</comment>